<dbReference type="RefSeq" id="WP_149368721.1">
    <property type="nucleotide sequence ID" value="NZ_CP043550.1"/>
</dbReference>
<sequence length="289" mass="34044">MYINIKEEYKEKAYTHHEYNYLLKDNQTHDSSYLLSDIDCSKLPKGWEIIDKFQKSLSKEALVDAMLEIDLDLSRFAVFVNAKTTNLNELNNITGVDLSKEFDLFIDKDTVHVGLWFDGNTGELKYLRKAVNVLKQSEKDFGENMFNLELESLCKKFDISKTPKLPFVKGAIFSNFYTFELHRGGECKKLQFEIFVRGMYQYCNLYFDDKAIEFLSSIKQELDYPCINHYKIDFIDDNWQMIKIYLYGLGKECEFLKDGNFSEYRQNLIVDESEIIESLQSKLKRNMSI</sequence>
<dbReference type="Proteomes" id="UP000322509">
    <property type="component" value="Chromosome"/>
</dbReference>
<organism evidence="1 2">
    <name type="scientific">Francisella marina</name>
    <dbReference type="NCBI Taxonomy" id="2249302"/>
    <lineage>
        <taxon>Bacteria</taxon>
        <taxon>Pseudomonadati</taxon>
        <taxon>Pseudomonadota</taxon>
        <taxon>Gammaproteobacteria</taxon>
        <taxon>Thiotrichales</taxon>
        <taxon>Francisellaceae</taxon>
        <taxon>Francisella</taxon>
    </lineage>
</organism>
<reference evidence="1 2" key="1">
    <citation type="submission" date="2019-09" db="EMBL/GenBank/DDBJ databases">
        <title>Complete genome sequence of Francisella marina E103-15.</title>
        <authorList>
            <person name="Tekedar H.C."/>
            <person name="Griffin M.J."/>
            <person name="Waldbieser G.C."/>
            <person name="Soto E."/>
        </authorList>
    </citation>
    <scope>NUCLEOTIDE SEQUENCE [LARGE SCALE GENOMIC DNA]</scope>
    <source>
        <strain evidence="1 2">E103-15</strain>
    </source>
</reference>
<evidence type="ECO:0000313" key="1">
    <source>
        <dbReference type="EMBL" id="QEO57541.1"/>
    </source>
</evidence>
<name>A0ABX5ZGH9_9GAMM</name>
<accession>A0ABX5ZGH9</accession>
<evidence type="ECO:0000313" key="2">
    <source>
        <dbReference type="Proteomes" id="UP000322509"/>
    </source>
</evidence>
<protein>
    <submittedName>
        <fullName evidence="1">Uncharacterized protein</fullName>
    </submittedName>
</protein>
<gene>
    <name evidence="1" type="ORF">F0R74_06635</name>
</gene>
<dbReference type="EMBL" id="CP043550">
    <property type="protein sequence ID" value="QEO57541.1"/>
    <property type="molecule type" value="Genomic_DNA"/>
</dbReference>
<proteinExistence type="predicted"/>
<keyword evidence="2" id="KW-1185">Reference proteome</keyword>